<evidence type="ECO:0000313" key="5">
    <source>
        <dbReference type="Proteomes" id="UP001359886"/>
    </source>
</evidence>
<dbReference type="Gene3D" id="3.40.50.2020">
    <property type="match status" value="1"/>
</dbReference>
<keyword evidence="2" id="KW-0808">Transferase</keyword>
<dbReference type="RefSeq" id="WP_354695021.1">
    <property type="nucleotide sequence ID" value="NZ_JAZHOG010000005.1"/>
</dbReference>
<evidence type="ECO:0000259" key="3">
    <source>
        <dbReference type="Pfam" id="PF00156"/>
    </source>
</evidence>
<organism evidence="4 5">
    <name type="scientific">Elongatibacter sediminis</name>
    <dbReference type="NCBI Taxonomy" id="3119006"/>
    <lineage>
        <taxon>Bacteria</taxon>
        <taxon>Pseudomonadati</taxon>
        <taxon>Pseudomonadota</taxon>
        <taxon>Gammaproteobacteria</taxon>
        <taxon>Chromatiales</taxon>
        <taxon>Wenzhouxiangellaceae</taxon>
        <taxon>Elongatibacter</taxon>
    </lineage>
</organism>
<dbReference type="PANTHER" id="PTHR43363:SF1">
    <property type="entry name" value="HYPOXANTHINE-GUANINE PHOSPHORIBOSYLTRANSFERASE"/>
    <property type="match status" value="1"/>
</dbReference>
<gene>
    <name evidence="4" type="ORF">V3330_08680</name>
</gene>
<proteinExistence type="predicted"/>
<keyword evidence="1 4" id="KW-0328">Glycosyltransferase</keyword>
<dbReference type="InterPro" id="IPR029057">
    <property type="entry name" value="PRTase-like"/>
</dbReference>
<dbReference type="InterPro" id="IPR000836">
    <property type="entry name" value="PRTase_dom"/>
</dbReference>
<evidence type="ECO:0000256" key="1">
    <source>
        <dbReference type="ARBA" id="ARBA00022676"/>
    </source>
</evidence>
<evidence type="ECO:0000256" key="2">
    <source>
        <dbReference type="ARBA" id="ARBA00022679"/>
    </source>
</evidence>
<dbReference type="CDD" id="cd06223">
    <property type="entry name" value="PRTases_typeI"/>
    <property type="match status" value="1"/>
</dbReference>
<accession>A0AAW9RJ83</accession>
<comment type="caution">
    <text evidence="4">The sequence shown here is derived from an EMBL/GenBank/DDBJ whole genome shotgun (WGS) entry which is preliminary data.</text>
</comment>
<protein>
    <submittedName>
        <fullName evidence="4">Phosphoribosyltransferase family protein</fullName>
    </submittedName>
</protein>
<dbReference type="EMBL" id="JAZHOG010000005">
    <property type="protein sequence ID" value="MEJ8567696.1"/>
    <property type="molecule type" value="Genomic_DNA"/>
</dbReference>
<sequence length="191" mass="21860">MTDKVYLSAQDLLEDSFRLGARVLESGFRPTFITAIWRGGAPIGIAVQELLARSGVETDHIAIRTSSYAGIDDRSSRIRIHGMDYLIKAITHEDRLLIVDDVFDTGHTINAVIEHLREKARRNAPHDIRVAVPYYKPTRNQTDRVPDYYLHETEAWLKYPHSLEGLSVEEIARHRPDLYDILEPCLPERAD</sequence>
<dbReference type="PANTHER" id="PTHR43363">
    <property type="entry name" value="HYPOXANTHINE PHOSPHORIBOSYLTRANSFERASE"/>
    <property type="match status" value="1"/>
</dbReference>
<keyword evidence="5" id="KW-1185">Reference proteome</keyword>
<evidence type="ECO:0000313" key="4">
    <source>
        <dbReference type="EMBL" id="MEJ8567696.1"/>
    </source>
</evidence>
<dbReference type="AlphaFoldDB" id="A0AAW9RJ83"/>
<dbReference type="Proteomes" id="UP001359886">
    <property type="component" value="Unassembled WGS sequence"/>
</dbReference>
<reference evidence="4 5" key="1">
    <citation type="submission" date="2024-02" db="EMBL/GenBank/DDBJ databases">
        <title>A novel Wenzhouxiangellaceae bacterium, isolated from coastal sediments.</title>
        <authorList>
            <person name="Du Z.-J."/>
            <person name="Ye Y.-Q."/>
            <person name="Zhang X.-Y."/>
        </authorList>
    </citation>
    <scope>NUCLEOTIDE SEQUENCE [LARGE SCALE GENOMIC DNA]</scope>
    <source>
        <strain evidence="4 5">CH-27</strain>
    </source>
</reference>
<feature type="domain" description="Phosphoribosyltransferase" evidence="3">
    <location>
        <begin position="19"/>
        <end position="152"/>
    </location>
</feature>
<dbReference type="SUPFAM" id="SSF53271">
    <property type="entry name" value="PRTase-like"/>
    <property type="match status" value="1"/>
</dbReference>
<name>A0AAW9RJ83_9GAMM</name>
<dbReference type="GO" id="GO:0016757">
    <property type="term" value="F:glycosyltransferase activity"/>
    <property type="evidence" value="ECO:0007669"/>
    <property type="project" value="UniProtKB-KW"/>
</dbReference>
<dbReference type="Pfam" id="PF00156">
    <property type="entry name" value="Pribosyltran"/>
    <property type="match status" value="1"/>
</dbReference>